<feature type="domain" description="Peptidase S9 prolyl oligopeptidase catalytic" evidence="1">
    <location>
        <begin position="226"/>
        <end position="295"/>
    </location>
</feature>
<dbReference type="EMBL" id="HBFC01034149">
    <property type="protein sequence ID" value="CAD8721099.1"/>
    <property type="molecule type" value="Transcribed_RNA"/>
</dbReference>
<evidence type="ECO:0000313" key="3">
    <source>
        <dbReference type="EMBL" id="CAD8721099.1"/>
    </source>
</evidence>
<protein>
    <recommendedName>
        <fullName evidence="4">Serine aminopeptidase S33 domain-containing protein</fullName>
    </recommendedName>
</protein>
<dbReference type="GO" id="GO:0008236">
    <property type="term" value="F:serine-type peptidase activity"/>
    <property type="evidence" value="ECO:0007669"/>
    <property type="project" value="InterPro"/>
</dbReference>
<feature type="domain" description="Alpha/beta hydrolase fold-3" evidence="2">
    <location>
        <begin position="93"/>
        <end position="206"/>
    </location>
</feature>
<dbReference type="SUPFAM" id="SSF53474">
    <property type="entry name" value="alpha/beta-Hydrolases"/>
    <property type="match status" value="1"/>
</dbReference>
<sequence>MASWTSQLWKQYDPINRIIFPGASLKSTYDDKGKPFVGEMQVRDVVYKSILVSLPVLIPGGMCAPPLRVSCPVLMVMRTDSRNKNTCRARGTVIYTHGNATDIGGAAEEAKTMSRELECNVVVPEYPGYGTAGGYATEDTVDAVVHATIRLMIETLGTPANRVILYGRSVGTGPAAAAAARLSRGEHGPPAGLVLQSPFTSIQDFARDKAGAMAYALVSERWPTKSNLCEVNCPILLIHGDKDEVVPFSHSKKLRGSRRRYKMSCDMHVQKGATHNLFDFYGDVVDPIMAFLKRHGVAPWSLGGKTPATEMGLNISDVARRVEAAGPGEAYEYPFALAVVESAE</sequence>
<evidence type="ECO:0000259" key="1">
    <source>
        <dbReference type="Pfam" id="PF00326"/>
    </source>
</evidence>
<proteinExistence type="predicted"/>
<dbReference type="PANTHER" id="PTHR12277:SF197">
    <property type="entry name" value="CHROMOSOME UNDETERMINED SCAFFOLD_38, WHOLE GENOME SHOTGUN SEQUENCE"/>
    <property type="match status" value="1"/>
</dbReference>
<name>A0A7S0SZG9_9CHLO</name>
<dbReference type="GO" id="GO:0006508">
    <property type="term" value="P:proteolysis"/>
    <property type="evidence" value="ECO:0007669"/>
    <property type="project" value="InterPro"/>
</dbReference>
<gene>
    <name evidence="3" type="ORF">MANT1106_LOCUS20311</name>
</gene>
<dbReference type="InterPro" id="IPR001375">
    <property type="entry name" value="Peptidase_S9_cat"/>
</dbReference>
<dbReference type="Gene3D" id="3.40.50.1820">
    <property type="entry name" value="alpha/beta hydrolase"/>
    <property type="match status" value="1"/>
</dbReference>
<organism evidence="3">
    <name type="scientific">Mantoniella antarctica</name>
    <dbReference type="NCBI Taxonomy" id="81844"/>
    <lineage>
        <taxon>Eukaryota</taxon>
        <taxon>Viridiplantae</taxon>
        <taxon>Chlorophyta</taxon>
        <taxon>Mamiellophyceae</taxon>
        <taxon>Mamiellales</taxon>
        <taxon>Mamiellaceae</taxon>
        <taxon>Mantoniella</taxon>
    </lineage>
</organism>
<evidence type="ECO:0008006" key="4">
    <source>
        <dbReference type="Google" id="ProtNLM"/>
    </source>
</evidence>
<dbReference type="PANTHER" id="PTHR12277">
    <property type="entry name" value="ALPHA/BETA HYDROLASE DOMAIN-CONTAINING PROTEIN"/>
    <property type="match status" value="1"/>
</dbReference>
<accession>A0A7S0SZG9</accession>
<dbReference type="Pfam" id="PF07859">
    <property type="entry name" value="Abhydrolase_3"/>
    <property type="match status" value="1"/>
</dbReference>
<evidence type="ECO:0000259" key="2">
    <source>
        <dbReference type="Pfam" id="PF07859"/>
    </source>
</evidence>
<dbReference type="InterPro" id="IPR029058">
    <property type="entry name" value="AB_hydrolase_fold"/>
</dbReference>
<reference evidence="3" key="1">
    <citation type="submission" date="2021-01" db="EMBL/GenBank/DDBJ databases">
        <authorList>
            <person name="Corre E."/>
            <person name="Pelletier E."/>
            <person name="Niang G."/>
            <person name="Scheremetjew M."/>
            <person name="Finn R."/>
            <person name="Kale V."/>
            <person name="Holt S."/>
            <person name="Cochrane G."/>
            <person name="Meng A."/>
            <person name="Brown T."/>
            <person name="Cohen L."/>
        </authorList>
    </citation>
    <scope>NUCLEOTIDE SEQUENCE</scope>
    <source>
        <strain evidence="3">SL-175</strain>
    </source>
</reference>
<dbReference type="Pfam" id="PF00326">
    <property type="entry name" value="Peptidase_S9"/>
    <property type="match status" value="1"/>
</dbReference>
<dbReference type="InterPro" id="IPR013094">
    <property type="entry name" value="AB_hydrolase_3"/>
</dbReference>
<dbReference type="AlphaFoldDB" id="A0A7S0SZG9"/>